<dbReference type="SUPFAM" id="SSF69318">
    <property type="entry name" value="Integrin alpha N-terminal domain"/>
    <property type="match status" value="1"/>
</dbReference>
<dbReference type="PANTHER" id="PTHR21666">
    <property type="entry name" value="PEPTIDASE-RELATED"/>
    <property type="match status" value="1"/>
</dbReference>
<organism evidence="4 5">
    <name type="scientific">Microbacterium aurugineum</name>
    <dbReference type="NCBI Taxonomy" id="2851642"/>
    <lineage>
        <taxon>Bacteria</taxon>
        <taxon>Bacillati</taxon>
        <taxon>Actinomycetota</taxon>
        <taxon>Actinomycetes</taxon>
        <taxon>Micrococcales</taxon>
        <taxon>Microbacteriaceae</taxon>
        <taxon>Microbacterium</taxon>
    </lineage>
</organism>
<evidence type="ECO:0000256" key="2">
    <source>
        <dbReference type="SAM" id="SignalP"/>
    </source>
</evidence>
<evidence type="ECO:0000259" key="3">
    <source>
        <dbReference type="Pfam" id="PF01551"/>
    </source>
</evidence>
<dbReference type="Pfam" id="PF13517">
    <property type="entry name" value="FG-GAP_3"/>
    <property type="match status" value="2"/>
</dbReference>
<feature type="domain" description="M23ase beta-sheet core" evidence="3">
    <location>
        <begin position="49"/>
        <end position="142"/>
    </location>
</feature>
<evidence type="ECO:0000313" key="4">
    <source>
        <dbReference type="EMBL" id="UPL17647.1"/>
    </source>
</evidence>
<gene>
    <name evidence="4" type="ORF">KV397_07745</name>
</gene>
<accession>A0ABY4IY80</accession>
<dbReference type="InterPro" id="IPR050570">
    <property type="entry name" value="Cell_wall_metabolism_enzyme"/>
</dbReference>
<dbReference type="CDD" id="cd12797">
    <property type="entry name" value="M23_peptidase"/>
    <property type="match status" value="1"/>
</dbReference>
<name>A0ABY4IY80_9MICO</name>
<dbReference type="SUPFAM" id="SSF51261">
    <property type="entry name" value="Duplicated hybrid motif"/>
    <property type="match status" value="1"/>
</dbReference>
<reference evidence="4 5" key="1">
    <citation type="submission" date="2021-06" db="EMBL/GenBank/DDBJ databases">
        <title>Genome-based taxonomic framework of Microbacterium strains isolated from marine environment, the description of four new species and reclassification of four preexisting species.</title>
        <authorList>
            <person name="Lee S.D."/>
            <person name="Kim S.-M."/>
            <person name="Byeon Y.-S."/>
            <person name="Yang H.L."/>
            <person name="Kim I.S."/>
        </authorList>
    </citation>
    <scope>NUCLEOTIDE SEQUENCE [LARGE SCALE GENOMIC DNA]</scope>
    <source>
        <strain evidence="4 5">KSW4-10</strain>
    </source>
</reference>
<dbReference type="InterPro" id="IPR011055">
    <property type="entry name" value="Dup_hybrid_motif"/>
</dbReference>
<keyword evidence="1 2" id="KW-0732">Signal</keyword>
<proteinExistence type="predicted"/>
<dbReference type="Proteomes" id="UP000830631">
    <property type="component" value="Chromosome"/>
</dbReference>
<dbReference type="InterPro" id="IPR013517">
    <property type="entry name" value="FG-GAP"/>
</dbReference>
<dbReference type="InterPro" id="IPR016047">
    <property type="entry name" value="M23ase_b-sheet_dom"/>
</dbReference>
<sequence>MTALAVVVGALVPFAAPPAAQAAYGVMIQPATGYIVSRVADGCGGERPSHTGIDISHNGGTPIVAAYGGTVSTRTFSSGYGNYVVISHPSGYTTLYAHMASPGSVNPGQTVTKGQQIGVVGSTGNSTGAHLHFEIYRNGTNVANQGYTCKTNVTRGAAIPMDFPGLGGSSTGVNADYNGDGKADVLAVSTTGQMTAYNGNGNGGWATDTLGGGWGTTRALIHGDYNGDSKGDAIAVRDDGTLWFYRGVGGNSFQASQVGHGWGTMRLVTGGADFNSDGRADLVAIGNDANLYLYPGNGAGGFNGGAIQIGNGWGNFSMILAGDFGTDGKGDILARDTSGKLLLYPGNGSTLNNPYQVGHGWNTMTAITGGVDFGADGYADVLSRDEAGDLWLYPGLGGSGFGTRIKVGHGWNIHRLIA</sequence>
<protein>
    <submittedName>
        <fullName evidence="4">VCBS repeat domain-containing M23 family metallopeptidase</fullName>
    </submittedName>
</protein>
<dbReference type="RefSeq" id="WP_248569479.1">
    <property type="nucleotide sequence ID" value="NZ_CP078078.1"/>
</dbReference>
<dbReference type="InterPro" id="IPR028994">
    <property type="entry name" value="Integrin_alpha_N"/>
</dbReference>
<feature type="chain" id="PRO_5046486257" evidence="2">
    <location>
        <begin position="23"/>
        <end position="418"/>
    </location>
</feature>
<keyword evidence="5" id="KW-1185">Reference proteome</keyword>
<evidence type="ECO:0000313" key="5">
    <source>
        <dbReference type="Proteomes" id="UP000830631"/>
    </source>
</evidence>
<dbReference type="Pfam" id="PF01551">
    <property type="entry name" value="Peptidase_M23"/>
    <property type="match status" value="1"/>
</dbReference>
<dbReference type="Gene3D" id="2.70.70.10">
    <property type="entry name" value="Glucose Permease (Domain IIA)"/>
    <property type="match status" value="1"/>
</dbReference>
<evidence type="ECO:0000256" key="1">
    <source>
        <dbReference type="ARBA" id="ARBA00022729"/>
    </source>
</evidence>
<dbReference type="EMBL" id="CP078078">
    <property type="protein sequence ID" value="UPL17647.1"/>
    <property type="molecule type" value="Genomic_DNA"/>
</dbReference>
<dbReference type="PANTHER" id="PTHR21666:SF270">
    <property type="entry name" value="MUREIN HYDROLASE ACTIVATOR ENVC"/>
    <property type="match status" value="1"/>
</dbReference>
<feature type="signal peptide" evidence="2">
    <location>
        <begin position="1"/>
        <end position="22"/>
    </location>
</feature>